<keyword evidence="2" id="KW-0732">Signal</keyword>
<dbReference type="PANTHER" id="PTHR19328:SF13">
    <property type="entry name" value="HIPL1 PROTEIN"/>
    <property type="match status" value="1"/>
</dbReference>
<dbReference type="InterPro" id="IPR011041">
    <property type="entry name" value="Quinoprot_gluc/sorb_DH_b-prop"/>
</dbReference>
<evidence type="ECO:0000313" key="4">
    <source>
        <dbReference type="EMBL" id="SDE08808.1"/>
    </source>
</evidence>
<proteinExistence type="predicted"/>
<organism evidence="4 5">
    <name type="scientific">Glycomyces harbinensis</name>
    <dbReference type="NCBI Taxonomy" id="58114"/>
    <lineage>
        <taxon>Bacteria</taxon>
        <taxon>Bacillati</taxon>
        <taxon>Actinomycetota</taxon>
        <taxon>Actinomycetes</taxon>
        <taxon>Glycomycetales</taxon>
        <taxon>Glycomycetaceae</taxon>
        <taxon>Glycomyces</taxon>
    </lineage>
</organism>
<evidence type="ECO:0000256" key="1">
    <source>
        <dbReference type="SAM" id="MobiDB-lite"/>
    </source>
</evidence>
<dbReference type="OrthoDB" id="9770043at2"/>
<dbReference type="InterPro" id="IPR011042">
    <property type="entry name" value="6-blade_b-propeller_TolB-like"/>
</dbReference>
<name>A0A1G7A1J2_9ACTN</name>
<protein>
    <submittedName>
        <fullName evidence="4">Glucose/arabinose dehydrogenase, beta-propeller fold</fullName>
    </submittedName>
</protein>
<gene>
    <name evidence="4" type="ORF">SAMN05216270_11299</name>
</gene>
<sequence>MRRLLSAAAATAAALTLASCSFGEPPEPETGQPPNLPTPSGSPEAPASFMDVVAEDLEVPWGLDFLPDGTAIVGERSTGRILAITVAEDGTVGAPEELRSIDVDADGEGGLLGLAVSPGYAEDHAVYAYYTGDGDNRIVRLDLESDAAPEPVLTGIPSGPNHNGGALEFGPDGFLYAATGDAGQGDTAQDPESLGGKILRITTAGEPAEGNPDADSPVYSSGHRNIEGLAWNAAGDLYATEFGQDIADEVNRIEPGGNYGWPMFEGDDAGDEAYVDPVLTWEPFEASCAGAIFLEDALVTACLRGQRLWIVRFDQSGAPAEEPQASVVNEFGRLRSVAMGPDGMLWVTTSNRDGRCIEERGCTANEADDRIIRFTTSYAAQGRV</sequence>
<dbReference type="RefSeq" id="WP_091038700.1">
    <property type="nucleotide sequence ID" value="NZ_FNAD01000012.1"/>
</dbReference>
<evidence type="ECO:0000313" key="5">
    <source>
        <dbReference type="Proteomes" id="UP000198949"/>
    </source>
</evidence>
<dbReference type="EMBL" id="FNAD01000012">
    <property type="protein sequence ID" value="SDE08808.1"/>
    <property type="molecule type" value="Genomic_DNA"/>
</dbReference>
<evidence type="ECO:0000256" key="2">
    <source>
        <dbReference type="SAM" id="SignalP"/>
    </source>
</evidence>
<feature type="chain" id="PRO_5011723953" evidence="2">
    <location>
        <begin position="24"/>
        <end position="384"/>
    </location>
</feature>
<dbReference type="InterPro" id="IPR012938">
    <property type="entry name" value="Glc/Sorbosone_DH"/>
</dbReference>
<dbReference type="Pfam" id="PF07995">
    <property type="entry name" value="GSDH"/>
    <property type="match status" value="1"/>
</dbReference>
<dbReference type="Proteomes" id="UP000198949">
    <property type="component" value="Unassembled WGS sequence"/>
</dbReference>
<feature type="region of interest" description="Disordered" evidence="1">
    <location>
        <begin position="21"/>
        <end position="46"/>
    </location>
</feature>
<reference evidence="5" key="1">
    <citation type="submission" date="2016-10" db="EMBL/GenBank/DDBJ databases">
        <authorList>
            <person name="Varghese N."/>
            <person name="Submissions S."/>
        </authorList>
    </citation>
    <scope>NUCLEOTIDE SEQUENCE [LARGE SCALE GENOMIC DNA]</scope>
    <source>
        <strain evidence="5">CGMCC 4.3516</strain>
    </source>
</reference>
<dbReference type="AlphaFoldDB" id="A0A1G7A1J2"/>
<dbReference type="Gene3D" id="2.120.10.30">
    <property type="entry name" value="TolB, C-terminal domain"/>
    <property type="match status" value="1"/>
</dbReference>
<feature type="domain" description="Glucose/Sorbosone dehydrogenase" evidence="3">
    <location>
        <begin position="57"/>
        <end position="356"/>
    </location>
</feature>
<dbReference type="PROSITE" id="PS51257">
    <property type="entry name" value="PROKAR_LIPOPROTEIN"/>
    <property type="match status" value="1"/>
</dbReference>
<dbReference type="STRING" id="58114.SAMN05216270_11299"/>
<evidence type="ECO:0000259" key="3">
    <source>
        <dbReference type="Pfam" id="PF07995"/>
    </source>
</evidence>
<accession>A0A1G7A1J2</accession>
<feature type="signal peptide" evidence="2">
    <location>
        <begin position="1"/>
        <end position="23"/>
    </location>
</feature>
<keyword evidence="5" id="KW-1185">Reference proteome</keyword>
<dbReference type="SUPFAM" id="SSF50952">
    <property type="entry name" value="Soluble quinoprotein glucose dehydrogenase"/>
    <property type="match status" value="1"/>
</dbReference>
<dbReference type="PANTHER" id="PTHR19328">
    <property type="entry name" value="HEDGEHOG-INTERACTING PROTEIN"/>
    <property type="match status" value="1"/>
</dbReference>